<evidence type="ECO:0000259" key="6">
    <source>
        <dbReference type="Pfam" id="PF08281"/>
    </source>
</evidence>
<dbReference type="CDD" id="cd06171">
    <property type="entry name" value="Sigma70_r4"/>
    <property type="match status" value="1"/>
</dbReference>
<dbReference type="GO" id="GO:0016987">
    <property type="term" value="F:sigma factor activity"/>
    <property type="evidence" value="ECO:0007669"/>
    <property type="project" value="UniProtKB-KW"/>
</dbReference>
<dbReference type="GO" id="GO:0003677">
    <property type="term" value="F:DNA binding"/>
    <property type="evidence" value="ECO:0007669"/>
    <property type="project" value="InterPro"/>
</dbReference>
<evidence type="ECO:0000256" key="1">
    <source>
        <dbReference type="ARBA" id="ARBA00010641"/>
    </source>
</evidence>
<keyword evidence="3" id="KW-0731">Sigma factor</keyword>
<keyword evidence="8" id="KW-1185">Reference proteome</keyword>
<dbReference type="PANTHER" id="PTHR43133:SF32">
    <property type="entry name" value="BLR3042 PROTEIN"/>
    <property type="match status" value="1"/>
</dbReference>
<keyword evidence="4" id="KW-0804">Transcription</keyword>
<dbReference type="Pfam" id="PF08281">
    <property type="entry name" value="Sigma70_r4_2"/>
    <property type="match status" value="1"/>
</dbReference>
<comment type="similarity">
    <text evidence="1">Belongs to the sigma-70 factor family. ECF subfamily.</text>
</comment>
<dbReference type="InterPro" id="IPR039425">
    <property type="entry name" value="RNA_pol_sigma-70-like"/>
</dbReference>
<dbReference type="EMBL" id="JAAQPH010000001">
    <property type="protein sequence ID" value="NIA67165.1"/>
    <property type="molecule type" value="Genomic_DNA"/>
</dbReference>
<keyword evidence="2" id="KW-0805">Transcription regulation</keyword>
<dbReference type="SUPFAM" id="SSF88946">
    <property type="entry name" value="Sigma2 domain of RNA polymerase sigma factors"/>
    <property type="match status" value="1"/>
</dbReference>
<dbReference type="NCBIfam" id="TIGR02937">
    <property type="entry name" value="sigma70-ECF"/>
    <property type="match status" value="1"/>
</dbReference>
<accession>A0A967C2L7</accession>
<dbReference type="Gene3D" id="1.10.10.10">
    <property type="entry name" value="Winged helix-like DNA-binding domain superfamily/Winged helix DNA-binding domain"/>
    <property type="match status" value="1"/>
</dbReference>
<organism evidence="7 8">
    <name type="scientific">Pelagibius litoralis</name>
    <dbReference type="NCBI Taxonomy" id="374515"/>
    <lineage>
        <taxon>Bacteria</taxon>
        <taxon>Pseudomonadati</taxon>
        <taxon>Pseudomonadota</taxon>
        <taxon>Alphaproteobacteria</taxon>
        <taxon>Rhodospirillales</taxon>
        <taxon>Rhodovibrionaceae</taxon>
        <taxon>Pelagibius</taxon>
    </lineage>
</organism>
<evidence type="ECO:0000313" key="7">
    <source>
        <dbReference type="EMBL" id="NIA67165.1"/>
    </source>
</evidence>
<evidence type="ECO:0000256" key="2">
    <source>
        <dbReference type="ARBA" id="ARBA00023015"/>
    </source>
</evidence>
<feature type="domain" description="RNA polymerase sigma-70 region 2" evidence="5">
    <location>
        <begin position="23"/>
        <end position="89"/>
    </location>
</feature>
<dbReference type="GO" id="GO:0006352">
    <property type="term" value="P:DNA-templated transcription initiation"/>
    <property type="evidence" value="ECO:0007669"/>
    <property type="project" value="InterPro"/>
</dbReference>
<sequence>MAQEDQELLARMANGDQTALDEFYQQYEGRVYRFIRSKLNDSFDAADVLNEVMFEVWRSAGRFEGRSAVSTWVLGIAHHKAIDRIRRRKPGENVELDPEIAEDDAPNPAEALSAAQNAKQVRHCVDQLSEAHRSVVHLAFFEDLPYGEIADIVGCPEGTVKTRMFHAKKALMKCLAGLKEMGLL</sequence>
<reference evidence="7" key="1">
    <citation type="submission" date="2020-03" db="EMBL/GenBank/DDBJ databases">
        <title>Genome of Pelagibius litoralis DSM 21314T.</title>
        <authorList>
            <person name="Wang G."/>
        </authorList>
    </citation>
    <scope>NUCLEOTIDE SEQUENCE</scope>
    <source>
        <strain evidence="7">DSM 21314</strain>
    </source>
</reference>
<dbReference type="InterPro" id="IPR013324">
    <property type="entry name" value="RNA_pol_sigma_r3/r4-like"/>
</dbReference>
<gene>
    <name evidence="7" type="ORF">HBA54_01000</name>
</gene>
<feature type="domain" description="RNA polymerase sigma factor 70 region 4 type 2" evidence="6">
    <location>
        <begin position="120"/>
        <end position="171"/>
    </location>
</feature>
<dbReference type="InterPro" id="IPR013249">
    <property type="entry name" value="RNA_pol_sigma70_r4_t2"/>
</dbReference>
<dbReference type="AlphaFoldDB" id="A0A967C2L7"/>
<dbReference type="PANTHER" id="PTHR43133">
    <property type="entry name" value="RNA POLYMERASE ECF-TYPE SIGMA FACTO"/>
    <property type="match status" value="1"/>
</dbReference>
<dbReference type="Proteomes" id="UP000761264">
    <property type="component" value="Unassembled WGS sequence"/>
</dbReference>
<proteinExistence type="inferred from homology"/>
<evidence type="ECO:0000256" key="3">
    <source>
        <dbReference type="ARBA" id="ARBA00023082"/>
    </source>
</evidence>
<dbReference type="SUPFAM" id="SSF88659">
    <property type="entry name" value="Sigma3 and sigma4 domains of RNA polymerase sigma factors"/>
    <property type="match status" value="1"/>
</dbReference>
<dbReference type="Pfam" id="PF04542">
    <property type="entry name" value="Sigma70_r2"/>
    <property type="match status" value="1"/>
</dbReference>
<name>A0A967C2L7_9PROT</name>
<dbReference type="InterPro" id="IPR013325">
    <property type="entry name" value="RNA_pol_sigma_r2"/>
</dbReference>
<dbReference type="InterPro" id="IPR036388">
    <property type="entry name" value="WH-like_DNA-bd_sf"/>
</dbReference>
<evidence type="ECO:0000256" key="4">
    <source>
        <dbReference type="ARBA" id="ARBA00023163"/>
    </source>
</evidence>
<evidence type="ECO:0000313" key="8">
    <source>
        <dbReference type="Proteomes" id="UP000761264"/>
    </source>
</evidence>
<dbReference type="InterPro" id="IPR014284">
    <property type="entry name" value="RNA_pol_sigma-70_dom"/>
</dbReference>
<dbReference type="RefSeq" id="WP_167220449.1">
    <property type="nucleotide sequence ID" value="NZ_JAAQPH010000001.1"/>
</dbReference>
<comment type="caution">
    <text evidence="7">The sequence shown here is derived from an EMBL/GenBank/DDBJ whole genome shotgun (WGS) entry which is preliminary data.</text>
</comment>
<dbReference type="InterPro" id="IPR007627">
    <property type="entry name" value="RNA_pol_sigma70_r2"/>
</dbReference>
<evidence type="ECO:0000259" key="5">
    <source>
        <dbReference type="Pfam" id="PF04542"/>
    </source>
</evidence>
<dbReference type="Gene3D" id="1.10.1740.10">
    <property type="match status" value="1"/>
</dbReference>
<protein>
    <submittedName>
        <fullName evidence="7">Sigma-70 family RNA polymerase sigma factor</fullName>
    </submittedName>
</protein>